<dbReference type="Proteomes" id="UP000250796">
    <property type="component" value="Chromosome MESINF"/>
</dbReference>
<reference evidence="1 2" key="1">
    <citation type="submission" date="2017-01" db="EMBL/GenBank/DDBJ databases">
        <authorList>
            <person name="Erauso G."/>
        </authorList>
    </citation>
    <scope>NUCLEOTIDE SEQUENCE [LARGE SCALE GENOMIC DNA]</scope>
    <source>
        <strain evidence="1">MESINF1</strain>
    </source>
</reference>
<organism evidence="1 2">
    <name type="scientific">Mesotoga infera</name>
    <dbReference type="NCBI Taxonomy" id="1236046"/>
    <lineage>
        <taxon>Bacteria</taxon>
        <taxon>Thermotogati</taxon>
        <taxon>Thermotogota</taxon>
        <taxon>Thermotogae</taxon>
        <taxon>Kosmotogales</taxon>
        <taxon>Kosmotogaceae</taxon>
        <taxon>Mesotoga</taxon>
    </lineage>
</organism>
<gene>
    <name evidence="1" type="ORF">MESINF_2040</name>
</gene>
<evidence type="ECO:0000313" key="1">
    <source>
        <dbReference type="EMBL" id="SSC13480.1"/>
    </source>
</evidence>
<keyword evidence="2" id="KW-1185">Reference proteome</keyword>
<proteinExistence type="predicted"/>
<accession>A0A7Z7PRI0</accession>
<dbReference type="EMBL" id="LS974202">
    <property type="protein sequence ID" value="SSC13480.1"/>
    <property type="molecule type" value="Genomic_DNA"/>
</dbReference>
<dbReference type="KEGG" id="minf:MESINF_2040"/>
<evidence type="ECO:0000313" key="2">
    <source>
        <dbReference type="Proteomes" id="UP000250796"/>
    </source>
</evidence>
<sequence>MKFIIPYSREREAFTLPDVFRDRDEFILTVASTMFEIARTVKTFARDIPNFCFLSFHE</sequence>
<name>A0A7Z7PRI0_9BACT</name>
<dbReference type="AlphaFoldDB" id="A0A7Z7PRI0"/>
<protein>
    <submittedName>
        <fullName evidence="1">Uncharacterized protein</fullName>
    </submittedName>
</protein>